<dbReference type="EC" id="2.7.7.108" evidence="8"/>
<dbReference type="EC" id="2.7.7.-" evidence="8"/>
<feature type="binding site" evidence="8">
    <location>
        <position position="174"/>
    </location>
    <ligand>
        <name>ATP</name>
        <dbReference type="ChEBI" id="CHEBI:30616"/>
    </ligand>
</feature>
<feature type="binding site" evidence="8">
    <location>
        <position position="91"/>
    </location>
    <ligand>
        <name>ATP</name>
        <dbReference type="ChEBI" id="CHEBI:30616"/>
    </ligand>
</feature>
<comment type="cofactor">
    <cofactor evidence="8">
        <name>Mg(2+)</name>
        <dbReference type="ChEBI" id="CHEBI:18420"/>
    </cofactor>
    <cofactor evidence="8">
        <name>Mn(2+)</name>
        <dbReference type="ChEBI" id="CHEBI:29035"/>
    </cofactor>
</comment>
<dbReference type="HAMAP" id="MF_00692">
    <property type="entry name" value="SelO"/>
    <property type="match status" value="1"/>
</dbReference>
<keyword evidence="4 8" id="KW-0479">Metal-binding</keyword>
<keyword evidence="11" id="KW-1185">Reference proteome</keyword>
<dbReference type="RefSeq" id="WP_046789788.1">
    <property type="nucleotide sequence ID" value="NZ_CP011366.1"/>
</dbReference>
<evidence type="ECO:0000256" key="3">
    <source>
        <dbReference type="ARBA" id="ARBA00022695"/>
    </source>
</evidence>
<comment type="catalytic activity">
    <reaction evidence="8">
        <text>L-histidyl-[protein] + UTP = N(tele)-(5'-uridylyl)-L-histidyl-[protein] + diphosphate</text>
        <dbReference type="Rhea" id="RHEA:83891"/>
        <dbReference type="Rhea" id="RHEA-COMP:9745"/>
        <dbReference type="Rhea" id="RHEA-COMP:20239"/>
        <dbReference type="ChEBI" id="CHEBI:29979"/>
        <dbReference type="ChEBI" id="CHEBI:33019"/>
        <dbReference type="ChEBI" id="CHEBI:46398"/>
        <dbReference type="ChEBI" id="CHEBI:233474"/>
    </reaction>
</comment>
<protein>
    <recommendedName>
        <fullName evidence="8">Protein nucleotidyltransferase YdiU</fullName>
        <ecNumber evidence="8">2.7.7.-</ecNumber>
    </recommendedName>
    <alternativeName>
        <fullName evidence="8">Protein adenylyltransferase YdiU</fullName>
        <ecNumber evidence="8">2.7.7.108</ecNumber>
    </alternativeName>
    <alternativeName>
        <fullName evidence="8">Protein uridylyltransferase YdiU</fullName>
        <ecNumber evidence="8">2.7.7.-</ecNumber>
    </alternativeName>
</protein>
<comment type="catalytic activity">
    <reaction evidence="8">
        <text>L-tyrosyl-[protein] + UTP = O-(5'-uridylyl)-L-tyrosyl-[protein] + diphosphate</text>
        <dbReference type="Rhea" id="RHEA:83887"/>
        <dbReference type="Rhea" id="RHEA-COMP:10136"/>
        <dbReference type="Rhea" id="RHEA-COMP:20238"/>
        <dbReference type="ChEBI" id="CHEBI:33019"/>
        <dbReference type="ChEBI" id="CHEBI:46398"/>
        <dbReference type="ChEBI" id="CHEBI:46858"/>
        <dbReference type="ChEBI" id="CHEBI:90602"/>
    </reaction>
</comment>
<keyword evidence="8" id="KW-0464">Manganese</keyword>
<comment type="catalytic activity">
    <reaction evidence="8">
        <text>L-seryl-[protein] + UTP = O-(5'-uridylyl)-L-seryl-[protein] + diphosphate</text>
        <dbReference type="Rhea" id="RHEA:64604"/>
        <dbReference type="Rhea" id="RHEA-COMP:9863"/>
        <dbReference type="Rhea" id="RHEA-COMP:16635"/>
        <dbReference type="ChEBI" id="CHEBI:29999"/>
        <dbReference type="ChEBI" id="CHEBI:33019"/>
        <dbReference type="ChEBI" id="CHEBI:46398"/>
        <dbReference type="ChEBI" id="CHEBI:156051"/>
    </reaction>
</comment>
<evidence type="ECO:0000313" key="11">
    <source>
        <dbReference type="Proteomes" id="UP000034029"/>
    </source>
</evidence>
<feature type="active site" description="Proton acceptor" evidence="8">
    <location>
        <position position="252"/>
    </location>
</feature>
<feature type="binding site" evidence="8">
    <location>
        <position position="181"/>
    </location>
    <ligand>
        <name>ATP</name>
        <dbReference type="ChEBI" id="CHEBI:30616"/>
    </ligand>
</feature>
<dbReference type="GO" id="GO:0000287">
    <property type="term" value="F:magnesium ion binding"/>
    <property type="evidence" value="ECO:0007669"/>
    <property type="project" value="UniProtKB-UniRule"/>
</dbReference>
<dbReference type="NCBIfam" id="NF000658">
    <property type="entry name" value="PRK00029.1"/>
    <property type="match status" value="1"/>
</dbReference>
<proteinExistence type="inferred from homology"/>
<feature type="binding site" evidence="8">
    <location>
        <position position="111"/>
    </location>
    <ligand>
        <name>ATP</name>
        <dbReference type="ChEBI" id="CHEBI:30616"/>
    </ligand>
</feature>
<dbReference type="GO" id="GO:0030145">
    <property type="term" value="F:manganese ion binding"/>
    <property type="evidence" value="ECO:0007669"/>
    <property type="project" value="UniProtKB-UniRule"/>
</dbReference>
<dbReference type="EMBL" id="FOTB01000001">
    <property type="protein sequence ID" value="SFK53186.1"/>
    <property type="molecule type" value="Genomic_DNA"/>
</dbReference>
<feature type="binding site" evidence="8">
    <location>
        <position position="88"/>
    </location>
    <ligand>
        <name>ATP</name>
        <dbReference type="ChEBI" id="CHEBI:30616"/>
    </ligand>
</feature>
<evidence type="ECO:0000313" key="10">
    <source>
        <dbReference type="EMBL" id="SFK53186.1"/>
    </source>
</evidence>
<keyword evidence="2 8" id="KW-0808">Transferase</keyword>
<evidence type="ECO:0000256" key="8">
    <source>
        <dbReference type="HAMAP-Rule" id="MF_00692"/>
    </source>
</evidence>
<feature type="binding site" evidence="8">
    <location>
        <position position="90"/>
    </location>
    <ligand>
        <name>ATP</name>
        <dbReference type="ChEBI" id="CHEBI:30616"/>
    </ligand>
</feature>
<keyword evidence="7 8" id="KW-0460">Magnesium</keyword>
<name>A0A0F7HKJ2_9STAP</name>
<sequence length="486" mass="53962">MNTFGFNFDNTYEKLPDNFYHKSAATPVDFPEIVAFNGTLAEKLGLDAEALHSKEGREIFAGNKMPEGASGISQAYAGHQFGNLSMLGDGRAVLIGEQVTPGGARFDIQLKGSGRTAFSRSGDGRAPIGPMLREYIISEAMYALGIPTSRSLAVVTSGEGVTREEILPGGILTRVAASHLRVGTFEYAVRTDDEADVKTLADYAISRHYAELESLPDAEKYMQFLNQVIDRQAALLSKWMLAGFIHGVMNTDNMTISGETIDYGPCAFMDSYHPATVFSSIDMNGRYQYQNQPAIGQWNLARFAETLLTLIDEDKDTAISRAQEALSGYGKLYEAYWLDGMREKLGLMEASEDDEALITELLDMMVAVEADYTQTFRLMSLGKLEEAEVVKAEGFSEWKKKWQKRLGQQDADAEEIEKMMKSVNPAVIPRNHLVEKALDEAMHHGDYSHFNTLNEVLSRPFDDAHDEIYKTPPEETEAVHQTFCGT</sequence>
<comment type="catalytic activity">
    <reaction evidence="8">
        <text>L-threonyl-[protein] + ATP = 3-O-(5'-adenylyl)-L-threonyl-[protein] + diphosphate</text>
        <dbReference type="Rhea" id="RHEA:54292"/>
        <dbReference type="Rhea" id="RHEA-COMP:11060"/>
        <dbReference type="Rhea" id="RHEA-COMP:13847"/>
        <dbReference type="ChEBI" id="CHEBI:30013"/>
        <dbReference type="ChEBI" id="CHEBI:30616"/>
        <dbReference type="ChEBI" id="CHEBI:33019"/>
        <dbReference type="ChEBI" id="CHEBI:138113"/>
        <dbReference type="EC" id="2.7.7.108"/>
    </reaction>
</comment>
<comment type="similarity">
    <text evidence="1 8">Belongs to the SELO family.</text>
</comment>
<comment type="function">
    <text evidence="8">Nucleotidyltransferase involved in the post-translational modification of proteins. It can catalyze the addition of adenosine monophosphate (AMP) or uridine monophosphate (UMP) to a protein, resulting in modifications known as AMPylation and UMPylation.</text>
</comment>
<feature type="binding site" evidence="8">
    <location>
        <position position="262"/>
    </location>
    <ligand>
        <name>ATP</name>
        <dbReference type="ChEBI" id="CHEBI:30616"/>
    </ligand>
</feature>
<evidence type="ECO:0000256" key="4">
    <source>
        <dbReference type="ARBA" id="ARBA00022723"/>
    </source>
</evidence>
<dbReference type="OrthoDB" id="9773505at2"/>
<dbReference type="EMBL" id="CP011366">
    <property type="protein sequence ID" value="AKG73598.1"/>
    <property type="molecule type" value="Genomic_DNA"/>
</dbReference>
<feature type="binding site" evidence="8">
    <location>
        <position position="124"/>
    </location>
    <ligand>
        <name>ATP</name>
        <dbReference type="ChEBI" id="CHEBI:30616"/>
    </ligand>
</feature>
<evidence type="ECO:0000256" key="7">
    <source>
        <dbReference type="ARBA" id="ARBA00022842"/>
    </source>
</evidence>
<dbReference type="Proteomes" id="UP000183090">
    <property type="component" value="Unassembled WGS sequence"/>
</dbReference>
<dbReference type="PANTHER" id="PTHR12153">
    <property type="entry name" value="SELENOPROTEIN O"/>
    <property type="match status" value="1"/>
</dbReference>
<reference evidence="11" key="2">
    <citation type="submission" date="2015-04" db="EMBL/GenBank/DDBJ databases">
        <title>Complete genome sequence of Salinicoccus halodurans strain H3B36, isolated from the Qaidam basin of China.</title>
        <authorList>
            <person name="Ma Y."/>
            <person name="Jiang K."/>
            <person name="Xue Y."/>
        </authorList>
    </citation>
    <scope>NUCLEOTIDE SEQUENCE [LARGE SCALE GENOMIC DNA]</scope>
    <source>
        <strain evidence="11">H3B36</strain>
    </source>
</reference>
<keyword evidence="3 8" id="KW-0548">Nucleotidyltransferase</keyword>
<dbReference type="GO" id="GO:0005524">
    <property type="term" value="F:ATP binding"/>
    <property type="evidence" value="ECO:0007669"/>
    <property type="project" value="UniProtKB-UniRule"/>
</dbReference>
<dbReference type="PANTHER" id="PTHR12153:SF15">
    <property type="entry name" value="PROTEIN ADENYLYLTRANSFERASE SELO, MITOCHONDRIAL"/>
    <property type="match status" value="1"/>
</dbReference>
<feature type="binding site" evidence="8">
    <location>
        <position position="253"/>
    </location>
    <ligand>
        <name>Mg(2+)</name>
        <dbReference type="ChEBI" id="CHEBI:18420"/>
    </ligand>
</feature>
<dbReference type="GO" id="GO:0070733">
    <property type="term" value="F:AMPylase activity"/>
    <property type="evidence" value="ECO:0007669"/>
    <property type="project" value="UniProtKB-EC"/>
</dbReference>
<comment type="catalytic activity">
    <reaction evidence="8">
        <text>L-tyrosyl-[protein] + ATP = O-(5'-adenylyl)-L-tyrosyl-[protein] + diphosphate</text>
        <dbReference type="Rhea" id="RHEA:54288"/>
        <dbReference type="Rhea" id="RHEA-COMP:10136"/>
        <dbReference type="Rhea" id="RHEA-COMP:13846"/>
        <dbReference type="ChEBI" id="CHEBI:30616"/>
        <dbReference type="ChEBI" id="CHEBI:33019"/>
        <dbReference type="ChEBI" id="CHEBI:46858"/>
        <dbReference type="ChEBI" id="CHEBI:83624"/>
        <dbReference type="EC" id="2.7.7.108"/>
    </reaction>
</comment>
<reference evidence="10 12" key="3">
    <citation type="submission" date="2016-10" db="EMBL/GenBank/DDBJ databases">
        <authorList>
            <person name="Varghese N."/>
            <person name="Submissions S."/>
        </authorList>
    </citation>
    <scope>NUCLEOTIDE SEQUENCE [LARGE SCALE GENOMIC DNA]</scope>
    <source>
        <strain evidence="10 12">CGMCC 1.6501</strain>
    </source>
</reference>
<evidence type="ECO:0000313" key="12">
    <source>
        <dbReference type="Proteomes" id="UP000183090"/>
    </source>
</evidence>
<dbReference type="Pfam" id="PF02696">
    <property type="entry name" value="SelO"/>
    <property type="match status" value="1"/>
</dbReference>
<dbReference type="KEGG" id="shv:AAT16_04850"/>
<dbReference type="Proteomes" id="UP000034029">
    <property type="component" value="Chromosome"/>
</dbReference>
<feature type="binding site" evidence="8">
    <location>
        <position position="262"/>
    </location>
    <ligand>
        <name>Mg(2+)</name>
        <dbReference type="ChEBI" id="CHEBI:18420"/>
    </ligand>
</feature>
<accession>A0A0F7HKJ2</accession>
<evidence type="ECO:0000256" key="2">
    <source>
        <dbReference type="ARBA" id="ARBA00022679"/>
    </source>
</evidence>
<gene>
    <name evidence="8" type="primary">ydiU</name>
    <name evidence="8" type="synonym">selO</name>
    <name evidence="9" type="ORF">AAT16_04850</name>
    <name evidence="10" type="ORF">SAMN05216235_0207</name>
</gene>
<evidence type="ECO:0000256" key="6">
    <source>
        <dbReference type="ARBA" id="ARBA00022840"/>
    </source>
</evidence>
<keyword evidence="6 8" id="KW-0067">ATP-binding</keyword>
<evidence type="ECO:0000256" key="1">
    <source>
        <dbReference type="ARBA" id="ARBA00009747"/>
    </source>
</evidence>
<feature type="binding site" evidence="8">
    <location>
        <position position="123"/>
    </location>
    <ligand>
        <name>ATP</name>
        <dbReference type="ChEBI" id="CHEBI:30616"/>
    </ligand>
</feature>
<keyword evidence="5 8" id="KW-0547">Nucleotide-binding</keyword>
<evidence type="ECO:0000313" key="9">
    <source>
        <dbReference type="EMBL" id="AKG73598.1"/>
    </source>
</evidence>
<organism evidence="10 12">
    <name type="scientific">Salinicoccus halodurans</name>
    <dbReference type="NCBI Taxonomy" id="407035"/>
    <lineage>
        <taxon>Bacteria</taxon>
        <taxon>Bacillati</taxon>
        <taxon>Bacillota</taxon>
        <taxon>Bacilli</taxon>
        <taxon>Bacillales</taxon>
        <taxon>Staphylococcaceae</taxon>
        <taxon>Salinicoccus</taxon>
    </lineage>
</organism>
<evidence type="ECO:0000256" key="5">
    <source>
        <dbReference type="ARBA" id="ARBA00022741"/>
    </source>
</evidence>
<dbReference type="InterPro" id="IPR003846">
    <property type="entry name" value="SelO"/>
</dbReference>
<comment type="catalytic activity">
    <reaction evidence="8">
        <text>L-seryl-[protein] + ATP = 3-O-(5'-adenylyl)-L-seryl-[protein] + diphosphate</text>
        <dbReference type="Rhea" id="RHEA:58120"/>
        <dbReference type="Rhea" id="RHEA-COMP:9863"/>
        <dbReference type="Rhea" id="RHEA-COMP:15073"/>
        <dbReference type="ChEBI" id="CHEBI:29999"/>
        <dbReference type="ChEBI" id="CHEBI:30616"/>
        <dbReference type="ChEBI" id="CHEBI:33019"/>
        <dbReference type="ChEBI" id="CHEBI:142516"/>
        <dbReference type="EC" id="2.7.7.108"/>
    </reaction>
</comment>
<reference evidence="9 11" key="1">
    <citation type="journal article" date="2015" name="Int. J. Syst. Evol. Microbiol.">
        <title>Complete genome sequence of Salinicoccus halodurans H3B36, isolated from the Qaidam Basin in China.</title>
        <authorList>
            <person name="Jiang K."/>
            <person name="Xue Y."/>
            <person name="Ma Y."/>
        </authorList>
    </citation>
    <scope>NUCLEOTIDE SEQUENCE [LARGE SCALE GENOMIC DNA]</scope>
    <source>
        <strain evidence="9 11">H3B36</strain>
    </source>
</reference>
<dbReference type="AlphaFoldDB" id="A0A0F7HKJ2"/>